<comment type="subcellular location">
    <subcellularLocation>
        <location evidence="1">Membrane</location>
        <topology evidence="1">Multi-pass membrane protein</topology>
    </subcellularLocation>
</comment>
<accession>A0ABU4BCX9</accession>
<dbReference type="Proteomes" id="UP001185755">
    <property type="component" value="Unassembled WGS sequence"/>
</dbReference>
<keyword evidence="7" id="KW-0408">Iron</keyword>
<keyword evidence="5 12" id="KW-1133">Transmembrane helix</keyword>
<evidence type="ECO:0000256" key="2">
    <source>
        <dbReference type="ARBA" id="ARBA00022475"/>
    </source>
</evidence>
<keyword evidence="8" id="KW-0350">Heme biosynthesis</keyword>
<evidence type="ECO:0000313" key="14">
    <source>
        <dbReference type="Proteomes" id="UP001185755"/>
    </source>
</evidence>
<organism evidence="13 14">
    <name type="scientific">Rhodococcoides yunnanense</name>
    <dbReference type="NCBI Taxonomy" id="278209"/>
    <lineage>
        <taxon>Bacteria</taxon>
        <taxon>Bacillati</taxon>
        <taxon>Actinomycetota</taxon>
        <taxon>Actinomycetes</taxon>
        <taxon>Mycobacteriales</taxon>
        <taxon>Nocardiaceae</taxon>
        <taxon>Rhodococcoides</taxon>
    </lineage>
</organism>
<sequence>MGIHGLIEFGNRLLTWVLCIAVGIVIVVARCQRPLRRDVLRMAWVQFWIVVLNAIVGGLTVLARLSPYMVAAHFIAAMLLLTAAVRTYDLVEKRADTTVAAVNSKRLQVHGRALLGATAVLVLLGTVVTGTGVHAGDSADVHRIPLNWMVMTLVHGSAAVVVTVLAGVLFLRVGNVVAPQLARSASLFVVLLIAQGAIGLLQALGVTPETLIVLHLLGSSLIWAGVLRILFEINRIEACGRIIEPQPAGELPAIR</sequence>
<evidence type="ECO:0000313" key="13">
    <source>
        <dbReference type="EMBL" id="MDV6261954.1"/>
    </source>
</evidence>
<dbReference type="InterPro" id="IPR050450">
    <property type="entry name" value="COX15/CtaA_HemeA_synthase"/>
</dbReference>
<dbReference type="PANTHER" id="PTHR35457:SF1">
    <property type="entry name" value="HEME A SYNTHASE"/>
    <property type="match status" value="1"/>
</dbReference>
<feature type="transmembrane region" description="Helical" evidence="12">
    <location>
        <begin position="43"/>
        <end position="62"/>
    </location>
</feature>
<keyword evidence="4" id="KW-0479">Metal-binding</keyword>
<keyword evidence="10" id="KW-1015">Disulfide bond</keyword>
<keyword evidence="3 12" id="KW-0812">Transmembrane</keyword>
<feature type="transmembrane region" description="Helical" evidence="12">
    <location>
        <begin position="68"/>
        <end position="85"/>
    </location>
</feature>
<evidence type="ECO:0000256" key="8">
    <source>
        <dbReference type="ARBA" id="ARBA00023133"/>
    </source>
</evidence>
<evidence type="ECO:0000256" key="5">
    <source>
        <dbReference type="ARBA" id="ARBA00022989"/>
    </source>
</evidence>
<proteinExistence type="predicted"/>
<keyword evidence="2" id="KW-1003">Cell membrane</keyword>
<reference evidence="13 14" key="1">
    <citation type="submission" date="2023-10" db="EMBL/GenBank/DDBJ databases">
        <title>Development of a sustainable strategy for remediation of hydrocarbon-contaminated territories based on the waste exchange concept.</title>
        <authorList>
            <person name="Krivoruchko A."/>
        </authorList>
    </citation>
    <scope>NUCLEOTIDE SEQUENCE [LARGE SCALE GENOMIC DNA]</scope>
    <source>
        <strain evidence="13 14">IEGM 1323</strain>
    </source>
</reference>
<protein>
    <submittedName>
        <fullName evidence="13">COX15/CtaA family protein</fullName>
    </submittedName>
</protein>
<comment type="caution">
    <text evidence="13">The sequence shown here is derived from an EMBL/GenBank/DDBJ whole genome shotgun (WGS) entry which is preliminary data.</text>
</comment>
<evidence type="ECO:0000256" key="12">
    <source>
        <dbReference type="SAM" id="Phobius"/>
    </source>
</evidence>
<feature type="transmembrane region" description="Helical" evidence="12">
    <location>
        <begin position="148"/>
        <end position="173"/>
    </location>
</feature>
<evidence type="ECO:0000256" key="1">
    <source>
        <dbReference type="ARBA" id="ARBA00004141"/>
    </source>
</evidence>
<feature type="transmembrane region" description="Helical" evidence="12">
    <location>
        <begin position="211"/>
        <end position="231"/>
    </location>
</feature>
<dbReference type="EMBL" id="JAWLJX010000003">
    <property type="protein sequence ID" value="MDV6261954.1"/>
    <property type="molecule type" value="Genomic_DNA"/>
</dbReference>
<comment type="pathway">
    <text evidence="11">Porphyrin-containing compound metabolism.</text>
</comment>
<evidence type="ECO:0000256" key="7">
    <source>
        <dbReference type="ARBA" id="ARBA00023004"/>
    </source>
</evidence>
<evidence type="ECO:0000256" key="3">
    <source>
        <dbReference type="ARBA" id="ARBA00022692"/>
    </source>
</evidence>
<feature type="transmembrane region" description="Helical" evidence="12">
    <location>
        <begin position="113"/>
        <end position="136"/>
    </location>
</feature>
<evidence type="ECO:0000256" key="6">
    <source>
        <dbReference type="ARBA" id="ARBA00023002"/>
    </source>
</evidence>
<feature type="transmembrane region" description="Helical" evidence="12">
    <location>
        <begin position="13"/>
        <end position="31"/>
    </location>
</feature>
<evidence type="ECO:0000256" key="11">
    <source>
        <dbReference type="ARBA" id="ARBA00023444"/>
    </source>
</evidence>
<feature type="transmembrane region" description="Helical" evidence="12">
    <location>
        <begin position="185"/>
        <end position="205"/>
    </location>
</feature>
<name>A0ABU4BCX9_9NOCA</name>
<dbReference type="Pfam" id="PF02628">
    <property type="entry name" value="COX15-CtaA"/>
    <property type="match status" value="1"/>
</dbReference>
<dbReference type="InterPro" id="IPR003780">
    <property type="entry name" value="COX15/CtaA_fam"/>
</dbReference>
<evidence type="ECO:0000256" key="10">
    <source>
        <dbReference type="ARBA" id="ARBA00023157"/>
    </source>
</evidence>
<evidence type="ECO:0000256" key="4">
    <source>
        <dbReference type="ARBA" id="ARBA00022723"/>
    </source>
</evidence>
<gene>
    <name evidence="13" type="ORF">R3P96_11420</name>
</gene>
<keyword evidence="6" id="KW-0560">Oxidoreductase</keyword>
<keyword evidence="9 12" id="KW-0472">Membrane</keyword>
<evidence type="ECO:0000256" key="9">
    <source>
        <dbReference type="ARBA" id="ARBA00023136"/>
    </source>
</evidence>
<dbReference type="PANTHER" id="PTHR35457">
    <property type="entry name" value="HEME A SYNTHASE"/>
    <property type="match status" value="1"/>
</dbReference>
<keyword evidence="14" id="KW-1185">Reference proteome</keyword>